<proteinExistence type="predicted"/>
<evidence type="ECO:0000313" key="1">
    <source>
        <dbReference type="EMBL" id="EIL89033.1"/>
    </source>
</evidence>
<protein>
    <submittedName>
        <fullName evidence="1">Uncharacterized protein</fullName>
    </submittedName>
</protein>
<evidence type="ECO:0000313" key="2">
    <source>
        <dbReference type="Proteomes" id="UP000004210"/>
    </source>
</evidence>
<reference evidence="1 2" key="1">
    <citation type="journal article" date="2012" name="J. Bacteriol.">
        <title>Genome sequences for six rhodanobacter strains, isolated from soils and the terrestrial subsurface, with variable denitrification capabilities.</title>
        <authorList>
            <person name="Kostka J.E."/>
            <person name="Green S.J."/>
            <person name="Rishishwar L."/>
            <person name="Prakash O."/>
            <person name="Katz L.S."/>
            <person name="Marino-Ramirez L."/>
            <person name="Jordan I.K."/>
            <person name="Munk C."/>
            <person name="Ivanova N."/>
            <person name="Mikhailova N."/>
            <person name="Watson D.B."/>
            <person name="Brown S.D."/>
            <person name="Palumbo A.V."/>
            <person name="Brooks S.C."/>
        </authorList>
    </citation>
    <scope>NUCLEOTIDE SEQUENCE [LARGE SCALE GENOMIC DNA]</scope>
    <source>
        <strain evidence="2">Jip2T</strain>
    </source>
</reference>
<dbReference type="AlphaFoldDB" id="I4VP92"/>
<dbReference type="STRING" id="1163408.UU9_10322"/>
<sequence length="155" mass="15630">MVGAAPLATAACGSPCVNAWSLPVGNVQLDAMRGGFDSGNGLLASFGIDRVVYINGNLATRTSVSIPDIGHMSPAQARALAAVDGVLTVVQGGQGNTAALVPSGAATATVIQNSLDGQHIQNLTTIDASVDHLDQFRSARLGDTLQGALIQSLGH</sequence>
<accession>I4VP92</accession>
<dbReference type="PATRIC" id="fig|1163408.3.peg.2119"/>
<dbReference type="EMBL" id="AJXU01000042">
    <property type="protein sequence ID" value="EIL89033.1"/>
    <property type="molecule type" value="Genomic_DNA"/>
</dbReference>
<gene>
    <name evidence="1" type="ORF">UU9_10322</name>
</gene>
<comment type="caution">
    <text evidence="1">The sequence shown here is derived from an EMBL/GenBank/DDBJ whole genome shotgun (WGS) entry which is preliminary data.</text>
</comment>
<dbReference type="eggNOG" id="ENOG5032S3V">
    <property type="taxonomic scope" value="Bacteria"/>
</dbReference>
<keyword evidence="2" id="KW-1185">Reference proteome</keyword>
<name>I4VP92_9GAMM</name>
<organism evidence="1 2">
    <name type="scientific">Rhodanobacter fulvus Jip2</name>
    <dbReference type="NCBI Taxonomy" id="1163408"/>
    <lineage>
        <taxon>Bacteria</taxon>
        <taxon>Pseudomonadati</taxon>
        <taxon>Pseudomonadota</taxon>
        <taxon>Gammaproteobacteria</taxon>
        <taxon>Lysobacterales</taxon>
        <taxon>Rhodanobacteraceae</taxon>
        <taxon>Rhodanobacter</taxon>
    </lineage>
</organism>
<dbReference type="Proteomes" id="UP000004210">
    <property type="component" value="Unassembled WGS sequence"/>
</dbReference>